<reference evidence="4" key="1">
    <citation type="submission" date="2020-07" db="EMBL/GenBank/DDBJ databases">
        <title>Genome sequence and genetic diversity analysis of an under-domesticated orphan crop, white fonio (Digitaria exilis).</title>
        <authorList>
            <person name="Bennetzen J.L."/>
            <person name="Chen S."/>
            <person name="Ma X."/>
            <person name="Wang X."/>
            <person name="Yssel A.E.J."/>
            <person name="Chaluvadi S.R."/>
            <person name="Johnson M."/>
            <person name="Gangashetty P."/>
            <person name="Hamidou F."/>
            <person name="Sanogo M.D."/>
            <person name="Zwaenepoel A."/>
            <person name="Wallace J."/>
            <person name="Van De Peer Y."/>
            <person name="Van Deynze A."/>
        </authorList>
    </citation>
    <scope>NUCLEOTIDE SEQUENCE</scope>
    <source>
        <tissue evidence="4">Leaves</tissue>
    </source>
</reference>
<protein>
    <recommendedName>
        <fullName evidence="6">UDP-glycosyltransferases domain-containing protein</fullName>
    </recommendedName>
</protein>
<accession>A0A835BZ79</accession>
<name>A0A835BZ79_9POAL</name>
<dbReference type="CDD" id="cd03784">
    <property type="entry name" value="GT1_Gtf-like"/>
    <property type="match status" value="1"/>
</dbReference>
<keyword evidence="5" id="KW-1185">Reference proteome</keyword>
<dbReference type="SUPFAM" id="SSF53756">
    <property type="entry name" value="UDP-Glycosyltransferase/glycogen phosphorylase"/>
    <property type="match status" value="1"/>
</dbReference>
<evidence type="ECO:0000313" key="5">
    <source>
        <dbReference type="Proteomes" id="UP000636709"/>
    </source>
</evidence>
<evidence type="ECO:0000256" key="1">
    <source>
        <dbReference type="ARBA" id="ARBA00009995"/>
    </source>
</evidence>
<dbReference type="AlphaFoldDB" id="A0A835BZ79"/>
<dbReference type="GO" id="GO:0080043">
    <property type="term" value="F:quercetin 3-O-glucosyltransferase activity"/>
    <property type="evidence" value="ECO:0007669"/>
    <property type="project" value="TreeGrafter"/>
</dbReference>
<dbReference type="PANTHER" id="PTHR11926:SF774">
    <property type="entry name" value="UDP-GLYCOSYLTRANSFERASE 85A1-RELATED"/>
    <property type="match status" value="1"/>
</dbReference>
<evidence type="ECO:0000256" key="2">
    <source>
        <dbReference type="ARBA" id="ARBA00022679"/>
    </source>
</evidence>
<keyword evidence="2 3" id="KW-0808">Transferase</keyword>
<dbReference type="GO" id="GO:0080044">
    <property type="term" value="F:quercetin 7-O-glucosyltransferase activity"/>
    <property type="evidence" value="ECO:0007669"/>
    <property type="project" value="TreeGrafter"/>
</dbReference>
<dbReference type="Gene3D" id="3.40.50.2000">
    <property type="entry name" value="Glycogen Phosphorylase B"/>
    <property type="match status" value="2"/>
</dbReference>
<keyword evidence="3" id="KW-0328">Glycosyltransferase</keyword>
<dbReference type="PROSITE" id="PS00375">
    <property type="entry name" value="UDPGT"/>
    <property type="match status" value="1"/>
</dbReference>
<dbReference type="PANTHER" id="PTHR11926">
    <property type="entry name" value="GLUCOSYL/GLUCURONOSYL TRANSFERASES"/>
    <property type="match status" value="1"/>
</dbReference>
<dbReference type="InterPro" id="IPR002213">
    <property type="entry name" value="UDP_glucos_trans"/>
</dbReference>
<proteinExistence type="inferred from homology"/>
<evidence type="ECO:0000313" key="4">
    <source>
        <dbReference type="EMBL" id="KAF8716773.1"/>
    </source>
</evidence>
<organism evidence="4 5">
    <name type="scientific">Digitaria exilis</name>
    <dbReference type="NCBI Taxonomy" id="1010633"/>
    <lineage>
        <taxon>Eukaryota</taxon>
        <taxon>Viridiplantae</taxon>
        <taxon>Streptophyta</taxon>
        <taxon>Embryophyta</taxon>
        <taxon>Tracheophyta</taxon>
        <taxon>Spermatophyta</taxon>
        <taxon>Magnoliopsida</taxon>
        <taxon>Liliopsida</taxon>
        <taxon>Poales</taxon>
        <taxon>Poaceae</taxon>
        <taxon>PACMAD clade</taxon>
        <taxon>Panicoideae</taxon>
        <taxon>Panicodae</taxon>
        <taxon>Paniceae</taxon>
        <taxon>Anthephorinae</taxon>
        <taxon>Digitaria</taxon>
    </lineage>
</organism>
<dbReference type="Pfam" id="PF00201">
    <property type="entry name" value="UDPGT"/>
    <property type="match status" value="1"/>
</dbReference>
<evidence type="ECO:0008006" key="6">
    <source>
        <dbReference type="Google" id="ProtNLM"/>
    </source>
</evidence>
<dbReference type="Proteomes" id="UP000636709">
    <property type="component" value="Unassembled WGS sequence"/>
</dbReference>
<evidence type="ECO:0000256" key="3">
    <source>
        <dbReference type="RuleBase" id="RU003718"/>
    </source>
</evidence>
<comment type="caution">
    <text evidence="4">The sequence shown here is derived from an EMBL/GenBank/DDBJ whole genome shotgun (WGS) entry which is preliminary data.</text>
</comment>
<dbReference type="InterPro" id="IPR035595">
    <property type="entry name" value="UDP_glycos_trans_CS"/>
</dbReference>
<comment type="similarity">
    <text evidence="1 3">Belongs to the UDP-glycosyltransferase family.</text>
</comment>
<dbReference type="EMBL" id="JACEFO010001719">
    <property type="protein sequence ID" value="KAF8716773.1"/>
    <property type="molecule type" value="Genomic_DNA"/>
</dbReference>
<dbReference type="Gramene" id="Dexi5B01G0030360.1">
    <property type="protein sequence ID" value="Dexi5B01G0030360.1:cds"/>
    <property type="gene ID" value="Dexi5B01G0030360"/>
</dbReference>
<gene>
    <name evidence="4" type="ORF">HU200_025865</name>
</gene>
<dbReference type="OrthoDB" id="691544at2759"/>
<sequence>MALADASLAVVQRPCHIVALPYPGRGHINPMLSLCRLLAERSSSIVITVVLTEEWLGLLGSPAPPLPECIRLATIPNVIPSEHGRAADFSGFIEAVHTRMEAPVEQLLRGMAAAPAAVVADMFLPWAVPMALRMGVTACSFCPSAAAHFAAFYHLESLVAAHRTTGRDGDSFTVTACSICSVSLGSFLSVSPSQIAELAMGLAASDVKFLWALRGEQQSHVLQFLGDNNGILVPWCDQLKVLCHCSIGGFLTHCGMNSTLEGVFAGVPMLTLPIALDQPTDSRLIVDVWKLGFSIKEKMRSDGLIGRAEIALAVKNIMSVNVSGTNEVRRRANSLKEASK</sequence>